<feature type="compositionally biased region" description="Basic and acidic residues" evidence="1">
    <location>
        <begin position="787"/>
        <end position="796"/>
    </location>
</feature>
<proteinExistence type="predicted"/>
<feature type="region of interest" description="Disordered" evidence="1">
    <location>
        <begin position="413"/>
        <end position="437"/>
    </location>
</feature>
<gene>
    <name evidence="2" type="ORF">APLA_LOCUS7828</name>
</gene>
<feature type="compositionally biased region" description="Polar residues" evidence="1">
    <location>
        <begin position="621"/>
        <end position="639"/>
    </location>
</feature>
<keyword evidence="3" id="KW-1185">Reference proteome</keyword>
<reference evidence="2 3" key="1">
    <citation type="submission" date="2020-04" db="EMBL/GenBank/DDBJ databases">
        <authorList>
            <person name="Wallbank WR R."/>
            <person name="Pardo Diaz C."/>
            <person name="Kozak K."/>
            <person name="Martin S."/>
            <person name="Jiggins C."/>
            <person name="Moest M."/>
            <person name="Warren A I."/>
            <person name="Byers J.R.P. K."/>
            <person name="Montejo-Kovacevich G."/>
            <person name="Yen C E."/>
        </authorList>
    </citation>
    <scope>NUCLEOTIDE SEQUENCE [LARGE SCALE GENOMIC DNA]</scope>
</reference>
<dbReference type="Proteomes" id="UP000494106">
    <property type="component" value="Unassembled WGS sequence"/>
</dbReference>
<feature type="compositionally biased region" description="Basic and acidic residues" evidence="1">
    <location>
        <begin position="330"/>
        <end position="350"/>
    </location>
</feature>
<comment type="caution">
    <text evidence="2">The sequence shown here is derived from an EMBL/GenBank/DDBJ whole genome shotgun (WGS) entry which is preliminary data.</text>
</comment>
<feature type="region of interest" description="Disordered" evidence="1">
    <location>
        <begin position="767"/>
        <end position="836"/>
    </location>
</feature>
<feature type="region of interest" description="Disordered" evidence="1">
    <location>
        <begin position="522"/>
        <end position="562"/>
    </location>
</feature>
<dbReference type="EMBL" id="CADEBC010000503">
    <property type="protein sequence ID" value="CAB3239565.1"/>
    <property type="molecule type" value="Genomic_DNA"/>
</dbReference>
<feature type="compositionally biased region" description="Basic and acidic residues" evidence="1">
    <location>
        <begin position="645"/>
        <end position="657"/>
    </location>
</feature>
<feature type="region of interest" description="Disordered" evidence="1">
    <location>
        <begin position="1010"/>
        <end position="1031"/>
    </location>
</feature>
<organism evidence="2 3">
    <name type="scientific">Arctia plantaginis</name>
    <name type="common">Wood tiger moth</name>
    <name type="synonym">Phalaena plantaginis</name>
    <dbReference type="NCBI Taxonomy" id="874455"/>
    <lineage>
        <taxon>Eukaryota</taxon>
        <taxon>Metazoa</taxon>
        <taxon>Ecdysozoa</taxon>
        <taxon>Arthropoda</taxon>
        <taxon>Hexapoda</taxon>
        <taxon>Insecta</taxon>
        <taxon>Pterygota</taxon>
        <taxon>Neoptera</taxon>
        <taxon>Endopterygota</taxon>
        <taxon>Lepidoptera</taxon>
        <taxon>Glossata</taxon>
        <taxon>Ditrysia</taxon>
        <taxon>Noctuoidea</taxon>
        <taxon>Erebidae</taxon>
        <taxon>Arctiinae</taxon>
        <taxon>Arctia</taxon>
    </lineage>
</organism>
<sequence>MLPSFPMSLLYVLPNMASKIQSGVGKKTIARYHLRSRKVRYKRVEGAAPLQCRSHWLRHNMGRKVLLIVSCWLTLSQSFGDKRSYSLYVGDNESAESAPRLYRNVPLGVYASAAPYPAHTFHLPNFIAAPKAAASHVMPVNEHYVNHLTDSYGNQFVGTPLSSTYKLALPQQFVQLQSKLPEHLAQPLVAGSANFQFKQSNGQFFGAPYRVPAQQGHAPTPLHHFPTFGQLYGNNIKHLAPNTVIHSQAHGIQNTHQQPTNNKVVYTDTQSHERYNHYKEEPKVLQQKEPQIIVGKPKVQGIQEVSNEPYGNVIYEKTQAGSYSTHKNPKKEAHAKNADAKYQRLKESSSSDHQAPNHSHEQVNSEFIQGLPHYGTKYQIIQDQPHSSKFQRIKEHQPLHGEVKFQRIQDASSNAHTQHNDRVQNKPEAQSNKAKLQAAPAKQVITYINDVNGEKTIVELETTPSLPLLDLTLLEPLTFDNPLVPQVQHFLPRINQATYQKLPEINKPMVKNYQKEFVIQKTSSYDSSEEQEKPQKDASRKKHKKPTQPTKHAKKNEVPRKTTATYHEHLEDVPEVIHEINSPNYKEIVKEKSVSYNMKTHSEPVHHTYGSKIENEPVTYSYSRTSKEPVQSVQHSGNGPSHLAYDFKSKEHAHEETPATTPPHRTTAHDSKARDDEDSHESAEDTPPNNKHHGYTKQYEKHSESSEEHHEPVHNEKENYHKQNEQQHDTPSKHSSEPFQIISEDINFQPILREYEENIRSLAPSASIKVDPHQHVQPKSTPQPVENHYEEQSEPLRHHHPHSSPSPPEHAHSSHNYQETQHHAPPSDYYEYNGPTSHIHEKSKRVIIQEKAPNEMHMLREQMRQEVVDREENSEDNFEKAYEEAALGFPAYNKKTSDSEKDIFDPESYGVPRDHVEYDFEHTPLQQYQAEGDEFPTEARALYKDARDKMKQNYYTDFSVSKPEGMLDRYQNKLNYYKLFKEQKPDYVVDYEQADKKQKHKSAKYIAAPSYDFQPSQDKSESYYGQPKQTQQLHEYNYSQKTPGDNSAFASRPYQNYKSRTSFVEPQFQYGFEPLLLPKLLDSELAAMASNDSPESKDPGTVKKMYKENWYINTRTTAGAPAS</sequence>
<dbReference type="AlphaFoldDB" id="A0A8S0ZZJ9"/>
<feature type="compositionally biased region" description="Basic residues" evidence="1">
    <location>
        <begin position="539"/>
        <end position="554"/>
    </location>
</feature>
<dbReference type="OrthoDB" id="7458146at2759"/>
<name>A0A8S0ZZJ9_ARCPL</name>
<evidence type="ECO:0000256" key="1">
    <source>
        <dbReference type="SAM" id="MobiDB-lite"/>
    </source>
</evidence>
<feature type="compositionally biased region" description="Basic and acidic residues" evidence="1">
    <location>
        <begin position="667"/>
        <end position="683"/>
    </location>
</feature>
<feature type="compositionally biased region" description="Basic and acidic residues" evidence="1">
    <location>
        <begin position="698"/>
        <end position="736"/>
    </location>
</feature>
<feature type="region of interest" description="Disordered" evidence="1">
    <location>
        <begin position="321"/>
        <end position="363"/>
    </location>
</feature>
<protein>
    <submittedName>
        <fullName evidence="2">Uncharacterized protein</fullName>
    </submittedName>
</protein>
<feature type="region of interest" description="Disordered" evidence="1">
    <location>
        <begin position="621"/>
        <end position="742"/>
    </location>
</feature>
<evidence type="ECO:0000313" key="3">
    <source>
        <dbReference type="Proteomes" id="UP000494106"/>
    </source>
</evidence>
<accession>A0A8S0ZZJ9</accession>
<evidence type="ECO:0000313" key="2">
    <source>
        <dbReference type="EMBL" id="CAB3239565.1"/>
    </source>
</evidence>